<dbReference type="InterPro" id="IPR000863">
    <property type="entry name" value="Sulfotransferase_dom"/>
</dbReference>
<comment type="similarity">
    <text evidence="1">Belongs to the sulfotransferase 1 family.</text>
</comment>
<evidence type="ECO:0000256" key="1">
    <source>
        <dbReference type="ARBA" id="ARBA00005771"/>
    </source>
</evidence>
<dbReference type="GO" id="GO:0008146">
    <property type="term" value="F:sulfotransferase activity"/>
    <property type="evidence" value="ECO:0007669"/>
    <property type="project" value="InterPro"/>
</dbReference>
<feature type="region of interest" description="Disordered" evidence="3">
    <location>
        <begin position="45"/>
        <end position="100"/>
    </location>
</feature>
<dbReference type="SUPFAM" id="SSF52540">
    <property type="entry name" value="P-loop containing nucleoside triphosphate hydrolases"/>
    <property type="match status" value="1"/>
</dbReference>
<dbReference type="AlphaFoldDB" id="A0A3R7N903"/>
<proteinExistence type="inferred from homology"/>
<dbReference type="Gene3D" id="3.40.50.300">
    <property type="entry name" value="P-loop containing nucleotide triphosphate hydrolases"/>
    <property type="match status" value="1"/>
</dbReference>
<evidence type="ECO:0000313" key="6">
    <source>
        <dbReference type="Proteomes" id="UP000283509"/>
    </source>
</evidence>
<dbReference type="STRING" id="6689.A0A3R7N903"/>
<dbReference type="InterPro" id="IPR027417">
    <property type="entry name" value="P-loop_NTPase"/>
</dbReference>
<keyword evidence="6" id="KW-1185">Reference proteome</keyword>
<dbReference type="PANTHER" id="PTHR11783">
    <property type="entry name" value="SULFOTRANSFERASE SULT"/>
    <property type="match status" value="1"/>
</dbReference>
<dbReference type="EMBL" id="QCYY01001113">
    <property type="protein sequence ID" value="ROT80496.1"/>
    <property type="molecule type" value="Genomic_DNA"/>
</dbReference>
<name>A0A3R7N903_PENVA</name>
<gene>
    <name evidence="5" type="ORF">C7M84_000732</name>
</gene>
<protein>
    <submittedName>
        <fullName evidence="5">Estrogen sulfotransferase</fullName>
    </submittedName>
</protein>
<sequence length="481" mass="53879">MLNPVPMADLGCSPSPSRVALLDREPGHACAVRVLTVSSPSLSLIGRTRGSGRRRDPRVQPTRHKSNNEWAAAPNSRMAKGSAASPGHLMTEEGEGPAGGCPVRVKELPPGEEARLVTLGFKGYTGLVRTQPGGMLMKARYKEMAPRFYNFAFRPDDIVVMTYPKCGTTWMQEILWGMTHLDELDEADRLPITKRTYFIDSDALYQLEDQMKDRFLMERFRALCPSARPDRGILLQSCGAQPPHPSKPRIIKTHFPFSLYRPDLLDRCRVVYVCRNPKDACVSYHHHCRLINTYKFEGSFETFAGCFMAGDVFYGRFWDHVAAAWERRRQPSSALRLLRGPPAPGPATASETLAGLGSLRSFALRQGSPYPTLGNYTRNDHPSSFYPSYTRPYLLPQNPSAISRPYAYSTRPLRTSQARTHLIDCPPYFTPPFTPPFLMPLLTPPTSPPPLLRPLIQRSPLSPLDRPLTPQPILAFPSFTP</sequence>
<comment type="caution">
    <text evidence="5">The sequence shown here is derived from an EMBL/GenBank/DDBJ whole genome shotgun (WGS) entry which is preliminary data.</text>
</comment>
<evidence type="ECO:0000259" key="4">
    <source>
        <dbReference type="Pfam" id="PF00685"/>
    </source>
</evidence>
<evidence type="ECO:0000313" key="5">
    <source>
        <dbReference type="EMBL" id="ROT80496.1"/>
    </source>
</evidence>
<evidence type="ECO:0000256" key="3">
    <source>
        <dbReference type="SAM" id="MobiDB-lite"/>
    </source>
</evidence>
<accession>A0A3R7N903</accession>
<keyword evidence="2 5" id="KW-0808">Transferase</keyword>
<dbReference type="Proteomes" id="UP000283509">
    <property type="component" value="Unassembled WGS sequence"/>
</dbReference>
<evidence type="ECO:0000256" key="2">
    <source>
        <dbReference type="ARBA" id="ARBA00022679"/>
    </source>
</evidence>
<dbReference type="OrthoDB" id="205623at2759"/>
<dbReference type="Pfam" id="PF00685">
    <property type="entry name" value="Sulfotransfer_1"/>
    <property type="match status" value="1"/>
</dbReference>
<feature type="domain" description="Sulfotransferase" evidence="4">
    <location>
        <begin position="155"/>
        <end position="331"/>
    </location>
</feature>
<reference evidence="5 6" key="1">
    <citation type="submission" date="2018-04" db="EMBL/GenBank/DDBJ databases">
        <authorList>
            <person name="Zhang X."/>
            <person name="Yuan J."/>
            <person name="Li F."/>
            <person name="Xiang J."/>
        </authorList>
    </citation>
    <scope>NUCLEOTIDE SEQUENCE [LARGE SCALE GENOMIC DNA]</scope>
    <source>
        <tissue evidence="5">Muscle</tissue>
    </source>
</reference>
<organism evidence="5 6">
    <name type="scientific">Penaeus vannamei</name>
    <name type="common">Whiteleg shrimp</name>
    <name type="synonym">Litopenaeus vannamei</name>
    <dbReference type="NCBI Taxonomy" id="6689"/>
    <lineage>
        <taxon>Eukaryota</taxon>
        <taxon>Metazoa</taxon>
        <taxon>Ecdysozoa</taxon>
        <taxon>Arthropoda</taxon>
        <taxon>Crustacea</taxon>
        <taxon>Multicrustacea</taxon>
        <taxon>Malacostraca</taxon>
        <taxon>Eumalacostraca</taxon>
        <taxon>Eucarida</taxon>
        <taxon>Decapoda</taxon>
        <taxon>Dendrobranchiata</taxon>
        <taxon>Penaeoidea</taxon>
        <taxon>Penaeidae</taxon>
        <taxon>Penaeus</taxon>
    </lineage>
</organism>
<reference evidence="5 6" key="2">
    <citation type="submission" date="2019-01" db="EMBL/GenBank/DDBJ databases">
        <title>The decoding of complex shrimp genome reveals the adaptation for benthos swimmer, frequently molting mechanism and breeding impact on genome.</title>
        <authorList>
            <person name="Sun Y."/>
            <person name="Gao Y."/>
            <person name="Yu Y."/>
        </authorList>
    </citation>
    <scope>NUCLEOTIDE SEQUENCE [LARGE SCALE GENOMIC DNA]</scope>
    <source>
        <tissue evidence="5">Muscle</tissue>
    </source>
</reference>